<comment type="caution">
    <text evidence="1">The sequence shown here is derived from an EMBL/GenBank/DDBJ whole genome shotgun (WGS) entry which is preliminary data.</text>
</comment>
<dbReference type="AlphaFoldDB" id="A0A327Q3E6"/>
<gene>
    <name evidence="1" type="ORF">LX64_04796</name>
</gene>
<reference evidence="1 2" key="1">
    <citation type="submission" date="2018-06" db="EMBL/GenBank/DDBJ databases">
        <title>Genomic Encyclopedia of Archaeal and Bacterial Type Strains, Phase II (KMG-II): from individual species to whole genera.</title>
        <authorList>
            <person name="Goeker M."/>
        </authorList>
    </citation>
    <scope>NUCLEOTIDE SEQUENCE [LARGE SCALE GENOMIC DNA]</scope>
    <source>
        <strain evidence="1 2">DSM 23857</strain>
    </source>
</reference>
<proteinExistence type="predicted"/>
<name>A0A327Q3E6_9BACT</name>
<organism evidence="1 2">
    <name type="scientific">Chitinophaga skermanii</name>
    <dbReference type="NCBI Taxonomy" id="331697"/>
    <lineage>
        <taxon>Bacteria</taxon>
        <taxon>Pseudomonadati</taxon>
        <taxon>Bacteroidota</taxon>
        <taxon>Chitinophagia</taxon>
        <taxon>Chitinophagales</taxon>
        <taxon>Chitinophagaceae</taxon>
        <taxon>Chitinophaga</taxon>
    </lineage>
</organism>
<evidence type="ECO:0000313" key="2">
    <source>
        <dbReference type="Proteomes" id="UP000249547"/>
    </source>
</evidence>
<accession>A0A327Q3E6</accession>
<sequence>MKQLFSYILLTAIMLQTCSKGLIVLEFVVNKNYIENVLCVNRAKPQLACHGKCHFMKQMAKDTQQEKNGNSAKDKYEVVLQAVTYEEHTTNLPSTIIPYPAYSEHLVPAHVGAIFRPPCA</sequence>
<keyword evidence="2" id="KW-1185">Reference proteome</keyword>
<evidence type="ECO:0000313" key="1">
    <source>
        <dbReference type="EMBL" id="RAI98434.1"/>
    </source>
</evidence>
<dbReference type="EMBL" id="QLLL01000012">
    <property type="protein sequence ID" value="RAI98434.1"/>
    <property type="molecule type" value="Genomic_DNA"/>
</dbReference>
<dbReference type="Proteomes" id="UP000249547">
    <property type="component" value="Unassembled WGS sequence"/>
</dbReference>
<protein>
    <submittedName>
        <fullName evidence="1">Uncharacterized protein</fullName>
    </submittedName>
</protein>
<dbReference type="RefSeq" id="WP_111600181.1">
    <property type="nucleotide sequence ID" value="NZ_QLLL01000012.1"/>
</dbReference>
<dbReference type="OrthoDB" id="980645at2"/>